<evidence type="ECO:0000313" key="3">
    <source>
        <dbReference type="Proteomes" id="UP000234331"/>
    </source>
</evidence>
<dbReference type="AlphaFoldDB" id="A0A2I2L1V5"/>
<protein>
    <submittedName>
        <fullName evidence="2">Putative Protoporphyrin IX magnesium-chelatase</fullName>
    </submittedName>
</protein>
<name>A0A2I2L1V5_9ACTN</name>
<evidence type="ECO:0000256" key="1">
    <source>
        <dbReference type="SAM" id="MobiDB-lite"/>
    </source>
</evidence>
<evidence type="ECO:0000313" key="2">
    <source>
        <dbReference type="EMBL" id="SNQ51847.1"/>
    </source>
</evidence>
<organism evidence="2 3">
    <name type="scientific">Frankia canadensis</name>
    <dbReference type="NCBI Taxonomy" id="1836972"/>
    <lineage>
        <taxon>Bacteria</taxon>
        <taxon>Bacillati</taxon>
        <taxon>Actinomycetota</taxon>
        <taxon>Actinomycetes</taxon>
        <taxon>Frankiales</taxon>
        <taxon>Frankiaceae</taxon>
        <taxon>Frankia</taxon>
    </lineage>
</organism>
<dbReference type="Proteomes" id="UP000234331">
    <property type="component" value="Unassembled WGS sequence"/>
</dbReference>
<dbReference type="PANTHER" id="PTHR43473">
    <property type="entry name" value="MAGNESIUM-CHELATASE SUBUNIT CHLD, CHLOROPLASTIC"/>
    <property type="match status" value="1"/>
</dbReference>
<gene>
    <name evidence="2" type="ORF">FRACA_830010</name>
</gene>
<sequence length="657" mass="68657">MAERGSARLDALVECMALHPELRGLLLLDAEPDGGEERLALVIRRLAGALKAVTGRPVREIRLGAGTSDDDLWAGLRLRPDPAGRGVLLEHVPRPLLEQPVAGAPIAPIPLVAVADLTIVSVPAARAIVTIAAAPVAAMERDGFSCRWEPTGAWVAVCDPTRIGSVSPHLLDRFPLRAPIASLVASASASVSVAGSDASSEVPSTAAADADPGAAPTPGDAERAEEGRRWPAITRSLLVELAQRSPSGPEGHRRPVALARLAVACARRRGADQVEWEDAATAFGLLGVPWSHAGTDAAEDPGDAQGASVSGRVTEPTATSTSGQSGQSGLATPSEHAPTAPDATLVRDESGLGLPVEHGGPAELTHQVLLPTDQREAAALAAVYPEDDSEPLREAEPLRLLWAASHNLRQLRGQIVGTRAATDLRDIAVVPSLLRAAARRAARRPRSLAPDGPLLIDRGDLRAYRRMPVPEQILVLLLDHTARPGASWVPVLSGYLEWAYVQRARMAVIEVGVADGPGAVPQLHAERFLARGILDPRISSALAAPAGTASPLAHGLDLAHLTVLHALRHGNTLVREAYLVIATDGRGNVPLADSRLGELRPAVGDAGVRDALEAASRLRGLRRLVVHVVDLGGPPYADLPRRLASASGAAPPATPRP</sequence>
<feature type="region of interest" description="Disordered" evidence="1">
    <location>
        <begin position="196"/>
        <end position="229"/>
    </location>
</feature>
<keyword evidence="3" id="KW-1185">Reference proteome</keyword>
<proteinExistence type="predicted"/>
<dbReference type="EMBL" id="FZMO01000551">
    <property type="protein sequence ID" value="SNQ51847.1"/>
    <property type="molecule type" value="Genomic_DNA"/>
</dbReference>
<dbReference type="RefSeq" id="WP_101836043.1">
    <property type="nucleotide sequence ID" value="NZ_FZMO01000551.1"/>
</dbReference>
<feature type="compositionally biased region" description="Low complexity" evidence="1">
    <location>
        <begin position="317"/>
        <end position="332"/>
    </location>
</feature>
<dbReference type="PANTHER" id="PTHR43473:SF2">
    <property type="entry name" value="MAGNESIUM-CHELATASE SUBUNIT CHLD, CHLOROPLASTIC"/>
    <property type="match status" value="1"/>
</dbReference>
<feature type="compositionally biased region" description="Low complexity" evidence="1">
    <location>
        <begin position="196"/>
        <end position="219"/>
    </location>
</feature>
<accession>A0A2I2L1V5</accession>
<reference evidence="2 3" key="1">
    <citation type="submission" date="2017-06" db="EMBL/GenBank/DDBJ databases">
        <authorList>
            <person name="Kim H.J."/>
            <person name="Triplett B.A."/>
        </authorList>
    </citation>
    <scope>NUCLEOTIDE SEQUENCE [LARGE SCALE GENOMIC DNA]</scope>
    <source>
        <strain evidence="2">FRACA_ARgP5</strain>
    </source>
</reference>
<feature type="region of interest" description="Disordered" evidence="1">
    <location>
        <begin position="294"/>
        <end position="341"/>
    </location>
</feature>
<dbReference type="OrthoDB" id="159280at2"/>
<feature type="compositionally biased region" description="Basic and acidic residues" evidence="1">
    <location>
        <begin position="220"/>
        <end position="229"/>
    </location>
</feature>